<evidence type="ECO:0000256" key="1">
    <source>
        <dbReference type="SAM" id="Coils"/>
    </source>
</evidence>
<feature type="coiled-coil region" evidence="1">
    <location>
        <begin position="165"/>
        <end position="269"/>
    </location>
</feature>
<accession>X6N0X6</accession>
<evidence type="ECO:0000313" key="2">
    <source>
        <dbReference type="EMBL" id="ETO18977.1"/>
    </source>
</evidence>
<gene>
    <name evidence="2" type="ORF">RFI_18265</name>
</gene>
<keyword evidence="1" id="KW-0175">Coiled coil</keyword>
<keyword evidence="3" id="KW-1185">Reference proteome</keyword>
<comment type="caution">
    <text evidence="2">The sequence shown here is derived from an EMBL/GenBank/DDBJ whole genome shotgun (WGS) entry which is preliminary data.</text>
</comment>
<reference evidence="2 3" key="1">
    <citation type="journal article" date="2013" name="Curr. Biol.">
        <title>The Genome of the Foraminiferan Reticulomyxa filosa.</title>
        <authorList>
            <person name="Glockner G."/>
            <person name="Hulsmann N."/>
            <person name="Schleicher M."/>
            <person name="Noegel A.A."/>
            <person name="Eichinger L."/>
            <person name="Gallinger C."/>
            <person name="Pawlowski J."/>
            <person name="Sierra R."/>
            <person name="Euteneuer U."/>
            <person name="Pillet L."/>
            <person name="Moustafa A."/>
            <person name="Platzer M."/>
            <person name="Groth M."/>
            <person name="Szafranski K."/>
            <person name="Schliwa M."/>
        </authorList>
    </citation>
    <scope>NUCLEOTIDE SEQUENCE [LARGE SCALE GENOMIC DNA]</scope>
</reference>
<dbReference type="EMBL" id="ASPP01014187">
    <property type="protein sequence ID" value="ETO18977.1"/>
    <property type="molecule type" value="Genomic_DNA"/>
</dbReference>
<protein>
    <submittedName>
        <fullName evidence="2">Uncharacterized protein</fullName>
    </submittedName>
</protein>
<dbReference type="Proteomes" id="UP000023152">
    <property type="component" value="Unassembled WGS sequence"/>
</dbReference>
<proteinExistence type="predicted"/>
<sequence>MNRMSKFSNSKVFTNFLTSLFKHAAAIRKLILSNHENMSKLRQELTVCKMLFLLVSERNKLIMDHFGEMVGLQLEWTQLLELKADQVEWLFVMRQLESQVKKMESETQQIHRKLREKTVEIEKSNQHIEKLMDENGRLSEDVRRLKTGQMDMQKEYQLNVQKLQYQQETNEKRLYEQILQAKTEKFDDTEKLQKKCDLLQQRVSDLETQKKKQVDTLEKKLKAATEEKTGLRQSIDEFTAQRDDLQSKLDTFRQKYDSLKKICQNLTAQTHASQQDADTWVRFFLFFLAILS</sequence>
<feature type="coiled-coil region" evidence="1">
    <location>
        <begin position="93"/>
        <end position="141"/>
    </location>
</feature>
<name>X6N0X6_RETFI</name>
<organism evidence="2 3">
    <name type="scientific">Reticulomyxa filosa</name>
    <dbReference type="NCBI Taxonomy" id="46433"/>
    <lineage>
        <taxon>Eukaryota</taxon>
        <taxon>Sar</taxon>
        <taxon>Rhizaria</taxon>
        <taxon>Retaria</taxon>
        <taxon>Foraminifera</taxon>
        <taxon>Monothalamids</taxon>
        <taxon>Reticulomyxidae</taxon>
        <taxon>Reticulomyxa</taxon>
    </lineage>
</organism>
<evidence type="ECO:0000313" key="3">
    <source>
        <dbReference type="Proteomes" id="UP000023152"/>
    </source>
</evidence>
<dbReference type="AlphaFoldDB" id="X6N0X6"/>